<protein>
    <submittedName>
        <fullName evidence="4">TetR family transcriptional regulator</fullName>
    </submittedName>
</protein>
<dbReference type="InterPro" id="IPR001647">
    <property type="entry name" value="HTH_TetR"/>
</dbReference>
<evidence type="ECO:0000313" key="4">
    <source>
        <dbReference type="EMBL" id="OCW55958.1"/>
    </source>
</evidence>
<dbReference type="PROSITE" id="PS50977">
    <property type="entry name" value="HTH_TETR_2"/>
    <property type="match status" value="1"/>
</dbReference>
<dbReference type="GO" id="GO:0000976">
    <property type="term" value="F:transcription cis-regulatory region binding"/>
    <property type="evidence" value="ECO:0007669"/>
    <property type="project" value="TreeGrafter"/>
</dbReference>
<dbReference type="SUPFAM" id="SSF46689">
    <property type="entry name" value="Homeodomain-like"/>
    <property type="match status" value="1"/>
</dbReference>
<organism evidence="4 5">
    <name type="scientific">Hoeflea olei</name>
    <dbReference type="NCBI Taxonomy" id="1480615"/>
    <lineage>
        <taxon>Bacteria</taxon>
        <taxon>Pseudomonadati</taxon>
        <taxon>Pseudomonadota</taxon>
        <taxon>Alphaproteobacteria</taxon>
        <taxon>Hyphomicrobiales</taxon>
        <taxon>Rhizobiaceae</taxon>
        <taxon>Hoeflea</taxon>
    </lineage>
</organism>
<dbReference type="InterPro" id="IPR009057">
    <property type="entry name" value="Homeodomain-like_sf"/>
</dbReference>
<keyword evidence="5" id="KW-1185">Reference proteome</keyword>
<dbReference type="InterPro" id="IPR036271">
    <property type="entry name" value="Tet_transcr_reg_TetR-rel_C_sf"/>
</dbReference>
<accession>A0A1C1YR24</accession>
<comment type="caution">
    <text evidence="4">The sequence shown here is derived from an EMBL/GenBank/DDBJ whole genome shotgun (WGS) entry which is preliminary data.</text>
</comment>
<dbReference type="EMBL" id="LQZT01000048">
    <property type="protein sequence ID" value="OCW55958.1"/>
    <property type="molecule type" value="Genomic_DNA"/>
</dbReference>
<keyword evidence="1 2" id="KW-0238">DNA-binding</keyword>
<feature type="DNA-binding region" description="H-T-H motif" evidence="2">
    <location>
        <begin position="45"/>
        <end position="64"/>
    </location>
</feature>
<dbReference type="Gene3D" id="1.10.357.10">
    <property type="entry name" value="Tetracycline Repressor, domain 2"/>
    <property type="match status" value="1"/>
</dbReference>
<name>A0A1C1YR24_9HYPH</name>
<dbReference type="InterPro" id="IPR050109">
    <property type="entry name" value="HTH-type_TetR-like_transc_reg"/>
</dbReference>
<reference evidence="4 5" key="1">
    <citation type="submission" date="2015-12" db="EMBL/GenBank/DDBJ databases">
        <authorList>
            <person name="Shamseldin A."/>
            <person name="Moawad H."/>
            <person name="Abd El-Rahim W.M."/>
            <person name="Sadowsky M.J."/>
        </authorList>
    </citation>
    <scope>NUCLEOTIDE SEQUENCE [LARGE SCALE GENOMIC DNA]</scope>
    <source>
        <strain evidence="4 5">JC234</strain>
    </source>
</reference>
<evidence type="ECO:0000256" key="2">
    <source>
        <dbReference type="PROSITE-ProRule" id="PRU00335"/>
    </source>
</evidence>
<dbReference type="Pfam" id="PF08362">
    <property type="entry name" value="TetR_C_3"/>
    <property type="match status" value="1"/>
</dbReference>
<evidence type="ECO:0000313" key="5">
    <source>
        <dbReference type="Proteomes" id="UP000094795"/>
    </source>
</evidence>
<proteinExistence type="predicted"/>
<dbReference type="InterPro" id="IPR013573">
    <property type="entry name" value="Tscrpt_reg_YcdC_C"/>
</dbReference>
<feature type="domain" description="HTH tetR-type" evidence="3">
    <location>
        <begin position="22"/>
        <end position="82"/>
    </location>
</feature>
<dbReference type="OrthoDB" id="2356263at2"/>
<evidence type="ECO:0000256" key="1">
    <source>
        <dbReference type="ARBA" id="ARBA00023125"/>
    </source>
</evidence>
<sequence>MARQSGDERRKSGGDNEGRIRARNEAKILEVSVRLFSTKGFDGTTISEIAEESGLPKANVYYYFQTKAAIYERLIAEVFDDWDAALRHIRPEREPREAIGDYVREKLESSRRNAAQSRFFAGELLRGGRFLSRGQRQHMRDVTREACAAVEQWIAEGRFPALDPRHFFIMIWATTQFYADFAPVVAATLEVPRLRKADFDDAAEQILKAIHF</sequence>
<dbReference type="SUPFAM" id="SSF48498">
    <property type="entry name" value="Tetracyclin repressor-like, C-terminal domain"/>
    <property type="match status" value="1"/>
</dbReference>
<gene>
    <name evidence="4" type="ORF">AWJ14_12085</name>
</gene>
<evidence type="ECO:0000259" key="3">
    <source>
        <dbReference type="PROSITE" id="PS50977"/>
    </source>
</evidence>
<dbReference type="PANTHER" id="PTHR30055">
    <property type="entry name" value="HTH-TYPE TRANSCRIPTIONAL REGULATOR RUTR"/>
    <property type="match status" value="1"/>
</dbReference>
<dbReference type="Proteomes" id="UP000094795">
    <property type="component" value="Unassembled WGS sequence"/>
</dbReference>
<dbReference type="PANTHER" id="PTHR30055:SF196">
    <property type="entry name" value="HTH-TYPE TRANSCRIPTIONAL REGULATOR RUTR"/>
    <property type="match status" value="1"/>
</dbReference>
<dbReference type="RefSeq" id="WP_066183065.1">
    <property type="nucleotide sequence ID" value="NZ_LQZT01000048.1"/>
</dbReference>
<dbReference type="AlphaFoldDB" id="A0A1C1YR24"/>
<dbReference type="Pfam" id="PF00440">
    <property type="entry name" value="TetR_N"/>
    <property type="match status" value="1"/>
</dbReference>
<dbReference type="PRINTS" id="PR00455">
    <property type="entry name" value="HTHTETR"/>
</dbReference>
<dbReference type="STRING" id="1480615.AWJ14_12085"/>
<dbReference type="GO" id="GO:0003700">
    <property type="term" value="F:DNA-binding transcription factor activity"/>
    <property type="evidence" value="ECO:0007669"/>
    <property type="project" value="TreeGrafter"/>
</dbReference>
<dbReference type="Gene3D" id="1.10.10.60">
    <property type="entry name" value="Homeodomain-like"/>
    <property type="match status" value="1"/>
</dbReference>
<dbReference type="GO" id="GO:0045892">
    <property type="term" value="P:negative regulation of DNA-templated transcription"/>
    <property type="evidence" value="ECO:0007669"/>
    <property type="project" value="InterPro"/>
</dbReference>